<accession>A0ABQ6F6Y7</accession>
<reference evidence="2" key="1">
    <citation type="journal article" date="2019" name="Int. J. Syst. Evol. Microbiol.">
        <title>The Global Catalogue of Microorganisms (GCM) 10K type strain sequencing project: providing services to taxonomists for standard genome sequencing and annotation.</title>
        <authorList>
            <consortium name="The Broad Institute Genomics Platform"/>
            <consortium name="The Broad Institute Genome Sequencing Center for Infectious Disease"/>
            <person name="Wu L."/>
            <person name="Ma J."/>
        </authorList>
    </citation>
    <scope>NUCLEOTIDE SEQUENCE [LARGE SCALE GENOMIC DNA]</scope>
    <source>
        <strain evidence="2">NBRC 102407</strain>
    </source>
</reference>
<organism evidence="1 2">
    <name type="scientific">Zoogloea oryzae</name>
    <dbReference type="NCBI Taxonomy" id="310767"/>
    <lineage>
        <taxon>Bacteria</taxon>
        <taxon>Pseudomonadati</taxon>
        <taxon>Pseudomonadota</taxon>
        <taxon>Betaproteobacteria</taxon>
        <taxon>Rhodocyclales</taxon>
        <taxon>Zoogloeaceae</taxon>
        <taxon>Zoogloea</taxon>
    </lineage>
</organism>
<dbReference type="InterPro" id="IPR032556">
    <property type="entry name" value="DUF4936"/>
</dbReference>
<name>A0ABQ6F6Y7_9RHOO</name>
<evidence type="ECO:0000313" key="1">
    <source>
        <dbReference type="EMBL" id="GLT21322.1"/>
    </source>
</evidence>
<dbReference type="Proteomes" id="UP001157167">
    <property type="component" value="Unassembled WGS sequence"/>
</dbReference>
<dbReference type="Pfam" id="PF16290">
    <property type="entry name" value="DUF4936"/>
    <property type="match status" value="1"/>
</dbReference>
<dbReference type="EMBL" id="BSPX01000006">
    <property type="protein sequence ID" value="GLT21322.1"/>
    <property type="molecule type" value="Genomic_DNA"/>
</dbReference>
<comment type="caution">
    <text evidence="1">The sequence shown here is derived from an EMBL/GenBank/DDBJ whole genome shotgun (WGS) entry which is preliminary data.</text>
</comment>
<dbReference type="RefSeq" id="WP_284186775.1">
    <property type="nucleotide sequence ID" value="NZ_BSPX01000006.1"/>
</dbReference>
<keyword evidence="2" id="KW-1185">Reference proteome</keyword>
<evidence type="ECO:0008006" key="3">
    <source>
        <dbReference type="Google" id="ProtNLM"/>
    </source>
</evidence>
<gene>
    <name evidence="1" type="ORF">GCM10007933_07740</name>
</gene>
<protein>
    <recommendedName>
        <fullName evidence="3">DUF4936 family protein</fullName>
    </recommendedName>
</protein>
<evidence type="ECO:0000313" key="2">
    <source>
        <dbReference type="Proteomes" id="UP001157167"/>
    </source>
</evidence>
<proteinExistence type="predicted"/>
<sequence length="97" mass="11306">MTSATHYYIYYPVRMGLEADLTRTLYNLQDELRSQTGVAGRFLRKADDPWTWMEIYENVTDPEAFDDALAQGLDRHALERFIDDGGRRHTERFVACA</sequence>